<evidence type="ECO:0000256" key="3">
    <source>
        <dbReference type="ARBA" id="ARBA00022516"/>
    </source>
</evidence>
<dbReference type="Pfam" id="PF00892">
    <property type="entry name" value="EamA"/>
    <property type="match status" value="1"/>
</dbReference>
<evidence type="ECO:0000256" key="10">
    <source>
        <dbReference type="ARBA" id="ARBA00023136"/>
    </source>
</evidence>
<feature type="transmembrane region" description="Helical" evidence="11">
    <location>
        <begin position="60"/>
        <end position="81"/>
    </location>
</feature>
<evidence type="ECO:0000256" key="1">
    <source>
        <dbReference type="ARBA" id="ARBA00004651"/>
    </source>
</evidence>
<dbReference type="GO" id="GO:0005886">
    <property type="term" value="C:plasma membrane"/>
    <property type="evidence" value="ECO:0007669"/>
    <property type="project" value="UniProtKB-SubCell"/>
</dbReference>
<keyword evidence="5" id="KW-0441">Lipid A biosynthesis</keyword>
<keyword evidence="2" id="KW-1003">Cell membrane</keyword>
<dbReference type="SUPFAM" id="SSF103481">
    <property type="entry name" value="Multidrug resistance efflux transporter EmrE"/>
    <property type="match status" value="2"/>
</dbReference>
<evidence type="ECO:0000256" key="2">
    <source>
        <dbReference type="ARBA" id="ARBA00022475"/>
    </source>
</evidence>
<keyword evidence="8 11" id="KW-1133">Transmembrane helix</keyword>
<keyword evidence="10 11" id="KW-0472">Membrane</keyword>
<evidence type="ECO:0000313" key="14">
    <source>
        <dbReference type="Proteomes" id="UP000184226"/>
    </source>
</evidence>
<evidence type="ECO:0000256" key="7">
    <source>
        <dbReference type="ARBA" id="ARBA00022985"/>
    </source>
</evidence>
<feature type="transmembrane region" description="Helical" evidence="11">
    <location>
        <begin position="93"/>
        <end position="114"/>
    </location>
</feature>
<evidence type="ECO:0000256" key="6">
    <source>
        <dbReference type="ARBA" id="ARBA00022692"/>
    </source>
</evidence>
<evidence type="ECO:0000256" key="9">
    <source>
        <dbReference type="ARBA" id="ARBA00023098"/>
    </source>
</evidence>
<dbReference type="InterPro" id="IPR037185">
    <property type="entry name" value="EmrE-like"/>
</dbReference>
<dbReference type="EMBL" id="FQXE01000005">
    <property type="protein sequence ID" value="SHH86624.1"/>
    <property type="molecule type" value="Genomic_DNA"/>
</dbReference>
<dbReference type="GO" id="GO:0009245">
    <property type="term" value="P:lipid A biosynthetic process"/>
    <property type="evidence" value="ECO:0007669"/>
    <property type="project" value="UniProtKB-KW"/>
</dbReference>
<accession>A0A1M5WHH3</accession>
<dbReference type="AlphaFoldDB" id="A0A1M5WHH3"/>
<feature type="domain" description="EamA" evidence="12">
    <location>
        <begin position="152"/>
        <end position="288"/>
    </location>
</feature>
<feature type="transmembrane region" description="Helical" evidence="11">
    <location>
        <begin position="218"/>
        <end position="237"/>
    </location>
</feature>
<feature type="transmembrane region" description="Helical" evidence="11">
    <location>
        <begin position="150"/>
        <end position="169"/>
    </location>
</feature>
<dbReference type="Proteomes" id="UP000184226">
    <property type="component" value="Unassembled WGS sequence"/>
</dbReference>
<dbReference type="PANTHER" id="PTHR30561:SF9">
    <property type="entry name" value="4-AMINO-4-DEOXY-L-ARABINOSE-PHOSPHOUNDECAPRENOL FLIPPASE SUBUNIT ARNF-RELATED"/>
    <property type="match status" value="1"/>
</dbReference>
<keyword evidence="14" id="KW-1185">Reference proteome</keyword>
<protein>
    <submittedName>
        <fullName evidence="13">EamA-like transporter family protein</fullName>
    </submittedName>
</protein>
<gene>
    <name evidence="13" type="ORF">SAMN04488135_105242</name>
</gene>
<feature type="transmembrane region" description="Helical" evidence="11">
    <location>
        <begin position="120"/>
        <end position="138"/>
    </location>
</feature>
<feature type="transmembrane region" description="Helical" evidence="11">
    <location>
        <begin position="6"/>
        <end position="23"/>
    </location>
</feature>
<feature type="transmembrane region" description="Helical" evidence="11">
    <location>
        <begin position="35"/>
        <end position="54"/>
    </location>
</feature>
<feature type="transmembrane region" description="Helical" evidence="11">
    <location>
        <begin position="243"/>
        <end position="265"/>
    </location>
</feature>
<sequence length="290" mass="31141">MTLQVFLLVVIAAGLHAAWNLISKRAAGAGASFVFAYRLCSTVIYAPWVAYILWNDGMAWSWPVAAFIGLSSALHLGYSICLLRGYNVADLSVVYPIARGTGPLLASAGAFLWLAEIPSALGVLGICSVVAGILLIATQGNWRQFAQPQAWIGIRWGLLIGLFIAAYSLSDAYSVKALLVAPVLLDWLSACCGTLLLAPSTWVRRAHMLRQMRGKWGLALAVGILSPMAYILVLYALQQGADVSVVAPLREMSMMMATFAGFFILKEKVSPVRWLGCAVIIAGVVLLSTH</sequence>
<feature type="transmembrane region" description="Helical" evidence="11">
    <location>
        <begin position="175"/>
        <end position="198"/>
    </location>
</feature>
<keyword evidence="6 11" id="KW-0812">Transmembrane</keyword>
<keyword evidence="7" id="KW-0448">Lipopolysaccharide biosynthesis</keyword>
<keyword evidence="9" id="KW-0443">Lipid metabolism</keyword>
<dbReference type="RefSeq" id="WP_073103335.1">
    <property type="nucleotide sequence ID" value="NZ_FQXE01000005.1"/>
</dbReference>
<evidence type="ECO:0000256" key="5">
    <source>
        <dbReference type="ARBA" id="ARBA00022556"/>
    </source>
</evidence>
<comment type="subcellular location">
    <subcellularLocation>
        <location evidence="1">Cell membrane</location>
        <topology evidence="1">Multi-pass membrane protein</topology>
    </subcellularLocation>
</comment>
<dbReference type="GO" id="GO:0009103">
    <property type="term" value="P:lipopolysaccharide biosynthetic process"/>
    <property type="evidence" value="ECO:0007669"/>
    <property type="project" value="UniProtKB-KW"/>
</dbReference>
<dbReference type="STRING" id="658167.SAMN04488135_105242"/>
<evidence type="ECO:0000256" key="4">
    <source>
        <dbReference type="ARBA" id="ARBA00022519"/>
    </source>
</evidence>
<dbReference type="InterPro" id="IPR000620">
    <property type="entry name" value="EamA_dom"/>
</dbReference>
<evidence type="ECO:0000313" key="13">
    <source>
        <dbReference type="EMBL" id="SHH86624.1"/>
    </source>
</evidence>
<keyword evidence="3" id="KW-0444">Lipid biosynthesis</keyword>
<dbReference type="Gene3D" id="1.10.3730.20">
    <property type="match status" value="2"/>
</dbReference>
<evidence type="ECO:0000256" key="11">
    <source>
        <dbReference type="SAM" id="Phobius"/>
    </source>
</evidence>
<proteinExistence type="predicted"/>
<name>A0A1M5WHH3_9BURK</name>
<feature type="transmembrane region" description="Helical" evidence="11">
    <location>
        <begin position="272"/>
        <end position="289"/>
    </location>
</feature>
<evidence type="ECO:0000259" key="12">
    <source>
        <dbReference type="Pfam" id="PF00892"/>
    </source>
</evidence>
<evidence type="ECO:0000256" key="8">
    <source>
        <dbReference type="ARBA" id="ARBA00022989"/>
    </source>
</evidence>
<dbReference type="InterPro" id="IPR000390">
    <property type="entry name" value="Small_drug/metabolite_transptr"/>
</dbReference>
<dbReference type="OrthoDB" id="9783707at2"/>
<keyword evidence="4" id="KW-0997">Cell inner membrane</keyword>
<dbReference type="PANTHER" id="PTHR30561">
    <property type="entry name" value="SMR FAMILY PROTON-DEPENDENT DRUG EFFLUX TRANSPORTER SUGE"/>
    <property type="match status" value="1"/>
</dbReference>
<organism evidence="13 14">
    <name type="scientific">Pollutimonas bauzanensis</name>
    <dbReference type="NCBI Taxonomy" id="658167"/>
    <lineage>
        <taxon>Bacteria</taxon>
        <taxon>Pseudomonadati</taxon>
        <taxon>Pseudomonadota</taxon>
        <taxon>Betaproteobacteria</taxon>
        <taxon>Burkholderiales</taxon>
        <taxon>Alcaligenaceae</taxon>
        <taxon>Pollutimonas</taxon>
    </lineage>
</organism>
<reference evidence="13 14" key="1">
    <citation type="submission" date="2016-11" db="EMBL/GenBank/DDBJ databases">
        <authorList>
            <person name="Jaros S."/>
            <person name="Januszkiewicz K."/>
            <person name="Wedrychowicz H."/>
        </authorList>
    </citation>
    <scope>NUCLEOTIDE SEQUENCE [LARGE SCALE GENOMIC DNA]</scope>
    <source>
        <strain evidence="13 14">CGMCC 1.10190</strain>
    </source>
</reference>
<dbReference type="GO" id="GO:0022857">
    <property type="term" value="F:transmembrane transporter activity"/>
    <property type="evidence" value="ECO:0007669"/>
    <property type="project" value="InterPro"/>
</dbReference>